<gene>
    <name evidence="2" type="ORF">GCM10011352_19900</name>
</gene>
<dbReference type="InterPro" id="IPR025605">
    <property type="entry name" value="OST-HTH/LOTUS_dom"/>
</dbReference>
<dbReference type="Gene3D" id="3.30.420.610">
    <property type="entry name" value="LOTUS domain-like"/>
    <property type="match status" value="1"/>
</dbReference>
<organism evidence="2 3">
    <name type="scientific">Marinobacterium zhoushanense</name>
    <dbReference type="NCBI Taxonomy" id="1679163"/>
    <lineage>
        <taxon>Bacteria</taxon>
        <taxon>Pseudomonadati</taxon>
        <taxon>Pseudomonadota</taxon>
        <taxon>Gammaproteobacteria</taxon>
        <taxon>Oceanospirillales</taxon>
        <taxon>Oceanospirillaceae</taxon>
        <taxon>Marinobacterium</taxon>
    </lineage>
</organism>
<sequence length="240" mass="26917">MSSIHKIALLIDCDNVSYKSIEGVLQELAKYGTVNVRHAHGDWNNPSLAGWIEKLHPHAIRPMQQFAYTKGKNATDSAMIIDAMDLLYSKNVDAFALMTSDSDFTPLVMRILESGLPVYGFGEKKTPQAFVDACSPFIYIENLIEDESEEVDAPQASHKKNRKELRGDSGLVNLLRTAVEQTSDDDGFAHLSMVANYISNNSSFSSVNYGYKKLGDLIRVIDLFEIEMRHTAMYIKDKRS</sequence>
<dbReference type="Pfam" id="PF01936">
    <property type="entry name" value="NYN"/>
    <property type="match status" value="1"/>
</dbReference>
<dbReference type="Proteomes" id="UP000629025">
    <property type="component" value="Unassembled WGS sequence"/>
</dbReference>
<dbReference type="PANTHER" id="PTHR35811:SF1">
    <property type="entry name" value="HTH OST-TYPE DOMAIN-CONTAINING PROTEIN"/>
    <property type="match status" value="1"/>
</dbReference>
<dbReference type="CDD" id="cd10146">
    <property type="entry name" value="LabA_like_C"/>
    <property type="match status" value="1"/>
</dbReference>
<keyword evidence="3" id="KW-1185">Reference proteome</keyword>
<feature type="domain" description="HTH OST-type" evidence="1">
    <location>
        <begin position="167"/>
        <end position="239"/>
    </location>
</feature>
<reference evidence="3" key="1">
    <citation type="journal article" date="2019" name="Int. J. Syst. Evol. Microbiol.">
        <title>The Global Catalogue of Microorganisms (GCM) 10K type strain sequencing project: providing services to taxonomists for standard genome sequencing and annotation.</title>
        <authorList>
            <consortium name="The Broad Institute Genomics Platform"/>
            <consortium name="The Broad Institute Genome Sequencing Center for Infectious Disease"/>
            <person name="Wu L."/>
            <person name="Ma J."/>
        </authorList>
    </citation>
    <scope>NUCLEOTIDE SEQUENCE [LARGE SCALE GENOMIC DNA]</scope>
    <source>
        <strain evidence="3">CGMCC 1.15341</strain>
    </source>
</reference>
<evidence type="ECO:0000313" key="3">
    <source>
        <dbReference type="Proteomes" id="UP000629025"/>
    </source>
</evidence>
<name>A0ABQ1KE62_9GAMM</name>
<accession>A0ABQ1KE62</accession>
<dbReference type="InterPro" id="IPR041966">
    <property type="entry name" value="LOTUS-like"/>
</dbReference>
<dbReference type="InterPro" id="IPR021139">
    <property type="entry name" value="NYN"/>
</dbReference>
<dbReference type="PANTHER" id="PTHR35811">
    <property type="entry name" value="SLR1870 PROTEIN"/>
    <property type="match status" value="1"/>
</dbReference>
<dbReference type="PROSITE" id="PS51644">
    <property type="entry name" value="HTH_OST"/>
    <property type="match status" value="1"/>
</dbReference>
<protein>
    <recommendedName>
        <fullName evidence="1">HTH OST-type domain-containing protein</fullName>
    </recommendedName>
</protein>
<proteinExistence type="predicted"/>
<dbReference type="Gene3D" id="3.40.50.1010">
    <property type="entry name" value="5'-nuclease"/>
    <property type="match status" value="1"/>
</dbReference>
<evidence type="ECO:0000259" key="1">
    <source>
        <dbReference type="PROSITE" id="PS51644"/>
    </source>
</evidence>
<dbReference type="EMBL" id="BMIJ01000004">
    <property type="protein sequence ID" value="GGB93879.1"/>
    <property type="molecule type" value="Genomic_DNA"/>
</dbReference>
<dbReference type="CDD" id="cd11297">
    <property type="entry name" value="PIN_LabA-like_N_1"/>
    <property type="match status" value="1"/>
</dbReference>
<dbReference type="RefSeq" id="WP_188747851.1">
    <property type="nucleotide sequence ID" value="NZ_BMIJ01000004.1"/>
</dbReference>
<comment type="caution">
    <text evidence="2">The sequence shown here is derived from an EMBL/GenBank/DDBJ whole genome shotgun (WGS) entry which is preliminary data.</text>
</comment>
<dbReference type="Pfam" id="PF12872">
    <property type="entry name" value="OST-HTH"/>
    <property type="match status" value="1"/>
</dbReference>
<evidence type="ECO:0000313" key="2">
    <source>
        <dbReference type="EMBL" id="GGB93879.1"/>
    </source>
</evidence>